<feature type="non-terminal residue" evidence="2">
    <location>
        <position position="1"/>
    </location>
</feature>
<accession>A0A2W5E779</accession>
<feature type="transmembrane region" description="Helical" evidence="1">
    <location>
        <begin position="41"/>
        <end position="65"/>
    </location>
</feature>
<organism evidence="2 3">
    <name type="scientific">Pseudopedobacter saltans</name>
    <dbReference type="NCBI Taxonomy" id="151895"/>
    <lineage>
        <taxon>Bacteria</taxon>
        <taxon>Pseudomonadati</taxon>
        <taxon>Bacteroidota</taxon>
        <taxon>Sphingobacteriia</taxon>
        <taxon>Sphingobacteriales</taxon>
        <taxon>Sphingobacteriaceae</taxon>
        <taxon>Pseudopedobacter</taxon>
    </lineage>
</organism>
<gene>
    <name evidence="2" type="ORF">DI598_19515</name>
</gene>
<feature type="transmembrane region" description="Helical" evidence="1">
    <location>
        <begin position="130"/>
        <end position="153"/>
    </location>
</feature>
<dbReference type="Proteomes" id="UP000249645">
    <property type="component" value="Unassembled WGS sequence"/>
</dbReference>
<keyword evidence="1" id="KW-0472">Membrane</keyword>
<dbReference type="EMBL" id="QFOI01000624">
    <property type="protein sequence ID" value="PZP40115.1"/>
    <property type="molecule type" value="Genomic_DNA"/>
</dbReference>
<keyword evidence="1" id="KW-0812">Transmembrane</keyword>
<protein>
    <submittedName>
        <fullName evidence="2">Uncharacterized protein</fullName>
    </submittedName>
</protein>
<sequence>TATHYYKAKHGGIGFGLYLYFMPVFFADVTDIWRLKKWERIIVNASGVYFALIFCTILILLSVVASSKTLFAIGSALAFKQLYNLLPYLRTDGYWIASDYFNQPNLMINSFNQFQKLVSFSFAELSRKDYLLALYGLFNFGLMFYFIGYMLAFHFFEIICFPQKLFLFISIISLKSFSYSFSEISKVLPVIIFYFFVSRILVNLGKKYLKVKKK</sequence>
<comment type="caution">
    <text evidence="2">The sequence shown here is derived from an EMBL/GenBank/DDBJ whole genome shotgun (WGS) entry which is preliminary data.</text>
</comment>
<evidence type="ECO:0000256" key="1">
    <source>
        <dbReference type="SAM" id="Phobius"/>
    </source>
</evidence>
<name>A0A2W5E779_9SPHI</name>
<proteinExistence type="predicted"/>
<reference evidence="2 3" key="1">
    <citation type="submission" date="2017-11" db="EMBL/GenBank/DDBJ databases">
        <title>Infants hospitalized years apart are colonized by the same room-sourced microbial strains.</title>
        <authorList>
            <person name="Brooks B."/>
            <person name="Olm M.R."/>
            <person name="Firek B.A."/>
            <person name="Baker R."/>
            <person name="Thomas B.C."/>
            <person name="Morowitz M.J."/>
            <person name="Banfield J.F."/>
        </authorList>
    </citation>
    <scope>NUCLEOTIDE SEQUENCE [LARGE SCALE GENOMIC DNA]</scope>
    <source>
        <strain evidence="2">S2_009_000_R2_76</strain>
    </source>
</reference>
<feature type="transmembrane region" description="Helical" evidence="1">
    <location>
        <begin position="187"/>
        <end position="205"/>
    </location>
</feature>
<feature type="transmembrane region" description="Helical" evidence="1">
    <location>
        <begin position="12"/>
        <end position="29"/>
    </location>
</feature>
<evidence type="ECO:0000313" key="3">
    <source>
        <dbReference type="Proteomes" id="UP000249645"/>
    </source>
</evidence>
<feature type="transmembrane region" description="Helical" evidence="1">
    <location>
        <begin position="165"/>
        <end position="181"/>
    </location>
</feature>
<dbReference type="AlphaFoldDB" id="A0A2W5E779"/>
<evidence type="ECO:0000313" key="2">
    <source>
        <dbReference type="EMBL" id="PZP40115.1"/>
    </source>
</evidence>
<keyword evidence="1" id="KW-1133">Transmembrane helix</keyword>